<evidence type="ECO:0000259" key="3">
    <source>
        <dbReference type="PROSITE" id="PS50020"/>
    </source>
</evidence>
<organism evidence="4 5">
    <name type="scientific">Prorocentrum cordatum</name>
    <dbReference type="NCBI Taxonomy" id="2364126"/>
    <lineage>
        <taxon>Eukaryota</taxon>
        <taxon>Sar</taxon>
        <taxon>Alveolata</taxon>
        <taxon>Dinophyceae</taxon>
        <taxon>Prorocentrales</taxon>
        <taxon>Prorocentraceae</taxon>
        <taxon>Prorocentrum</taxon>
    </lineage>
</organism>
<protein>
    <recommendedName>
        <fullName evidence="3">WW domain-containing protein</fullName>
    </recommendedName>
</protein>
<dbReference type="Gene3D" id="2.20.70.10">
    <property type="match status" value="1"/>
</dbReference>
<dbReference type="PANTHER" id="PTHR18934">
    <property type="entry name" value="ATP-DEPENDENT RNA HELICASE"/>
    <property type="match status" value="1"/>
</dbReference>
<dbReference type="PANTHER" id="PTHR18934:SF119">
    <property type="entry name" value="ATP-DEPENDENT RNA HELICASE A"/>
    <property type="match status" value="1"/>
</dbReference>
<dbReference type="SMART" id="SM00847">
    <property type="entry name" value="HA2"/>
    <property type="match status" value="1"/>
</dbReference>
<feature type="domain" description="WW" evidence="3">
    <location>
        <begin position="610"/>
        <end position="643"/>
    </location>
</feature>
<keyword evidence="2" id="KW-0067">ATP-binding</keyword>
<reference evidence="4" key="1">
    <citation type="submission" date="2023-10" db="EMBL/GenBank/DDBJ databases">
        <authorList>
            <person name="Chen Y."/>
            <person name="Shah S."/>
            <person name="Dougan E. K."/>
            <person name="Thang M."/>
            <person name="Chan C."/>
        </authorList>
    </citation>
    <scope>NUCLEOTIDE SEQUENCE [LARGE SCALE GENOMIC DNA]</scope>
</reference>
<dbReference type="Proteomes" id="UP001189429">
    <property type="component" value="Unassembled WGS sequence"/>
</dbReference>
<name>A0ABN9UQE3_9DINO</name>
<keyword evidence="2" id="KW-0547">Nucleotide-binding</keyword>
<evidence type="ECO:0000256" key="1">
    <source>
        <dbReference type="ARBA" id="ARBA00022801"/>
    </source>
</evidence>
<keyword evidence="1" id="KW-0378">Hydrolase</keyword>
<sequence length="736" mass="79912">MSATCDVHKLRTYFGDDCAIVEARGRSFEVRELYLEDVVEELAWRPPRPQHGAAAGGMPVSLTSECRAHDKFEDRSGALSAATVETVRSLQEWVLPLGLIAAILAWVARSEAPGSVLVFLPGWREIAACAALLSQDPQLRGYEVVRLHSTVPPDEQRRALGPAGHGRRKAILSTDIAETSVMWASKANLVQRRGRAGRVRDGTCVHLITRARFEALDAEPEPEMRRVPLEEESFRELGAHAGVAKFLEGAPDPPDTRNVRRAFYELMHLGVLDHQGYLTHLGALLARLPLPPRLGAALFLGGLLGAADAASLVAAAVEGREPWARRRDSDGGGSAARRFARGPGLTDEPWSDVFCSANALASFCTCGASAYRSRWASQNRFCNDHSLVLPVMQQMASAREQLSNSLREMGCDSGPCAQEVAAPAALIQDWPLMQTVLTFFGGEKLAELEGGRRAHAGWAKPARLEKSSVLCGGGGGAEEEPPSPLLAYADYSCGWDGRRRSAVFGGWLHVRAEPGDAAALGSLRAVTALVMQHAAKEAMRRWGSSWSAGSDEWLQQWRQCVVAVARSPAPARGSLWAPRPSPTLRAHAVPGQAPLARAAAAAAEVAPSESTLPFGWAAHVDAQAHQFFACQSTGESRWARPASEGPDGSAALWRWASRGEDGVCYLRTDCYHAQLQPPRVGDSQLLPLGWEAVWDAASQRHYYWSHLKEDGFTTWEVPQRPLLEVDGELARRFLEG</sequence>
<keyword evidence="2" id="KW-0347">Helicase</keyword>
<dbReference type="PROSITE" id="PS50020">
    <property type="entry name" value="WW_DOMAIN_2"/>
    <property type="match status" value="1"/>
</dbReference>
<dbReference type="InterPro" id="IPR027417">
    <property type="entry name" value="P-loop_NTPase"/>
</dbReference>
<gene>
    <name evidence="4" type="ORF">PCOR1329_LOCUS50520</name>
</gene>
<keyword evidence="5" id="KW-1185">Reference proteome</keyword>
<dbReference type="PROSITE" id="PS01159">
    <property type="entry name" value="WW_DOMAIN_1"/>
    <property type="match status" value="1"/>
</dbReference>
<dbReference type="CDD" id="cd18791">
    <property type="entry name" value="SF2_C_RHA"/>
    <property type="match status" value="1"/>
</dbReference>
<dbReference type="Pfam" id="PF00271">
    <property type="entry name" value="Helicase_C"/>
    <property type="match status" value="1"/>
</dbReference>
<evidence type="ECO:0000313" key="5">
    <source>
        <dbReference type="Proteomes" id="UP001189429"/>
    </source>
</evidence>
<evidence type="ECO:0000256" key="2">
    <source>
        <dbReference type="ARBA" id="ARBA00022806"/>
    </source>
</evidence>
<dbReference type="Gene3D" id="1.20.120.1080">
    <property type="match status" value="1"/>
</dbReference>
<dbReference type="InterPro" id="IPR007502">
    <property type="entry name" value="Helicase-assoc_dom"/>
</dbReference>
<dbReference type="Gene3D" id="3.40.50.300">
    <property type="entry name" value="P-loop containing nucleotide triphosphate hydrolases"/>
    <property type="match status" value="2"/>
</dbReference>
<dbReference type="SUPFAM" id="SSF52540">
    <property type="entry name" value="P-loop containing nucleoside triphosphate hydrolases"/>
    <property type="match status" value="1"/>
</dbReference>
<comment type="caution">
    <text evidence="4">The sequence shown here is derived from an EMBL/GenBank/DDBJ whole genome shotgun (WGS) entry which is preliminary data.</text>
</comment>
<proteinExistence type="predicted"/>
<dbReference type="SUPFAM" id="SSF51045">
    <property type="entry name" value="WW domain"/>
    <property type="match status" value="2"/>
</dbReference>
<dbReference type="EMBL" id="CAUYUJ010016115">
    <property type="protein sequence ID" value="CAK0861996.1"/>
    <property type="molecule type" value="Genomic_DNA"/>
</dbReference>
<accession>A0ABN9UQE3</accession>
<dbReference type="InterPro" id="IPR036020">
    <property type="entry name" value="WW_dom_sf"/>
</dbReference>
<dbReference type="SMART" id="SM00490">
    <property type="entry name" value="HELICc"/>
    <property type="match status" value="1"/>
</dbReference>
<dbReference type="SMART" id="SM00456">
    <property type="entry name" value="WW"/>
    <property type="match status" value="2"/>
</dbReference>
<evidence type="ECO:0000313" key="4">
    <source>
        <dbReference type="EMBL" id="CAK0861996.1"/>
    </source>
</evidence>
<dbReference type="InterPro" id="IPR001650">
    <property type="entry name" value="Helicase_C-like"/>
</dbReference>
<dbReference type="InterPro" id="IPR001202">
    <property type="entry name" value="WW_dom"/>
</dbReference>